<feature type="compositionally biased region" description="Low complexity" evidence="1">
    <location>
        <begin position="360"/>
        <end position="369"/>
    </location>
</feature>
<feature type="transmembrane region" description="Helical" evidence="2">
    <location>
        <begin position="142"/>
        <end position="162"/>
    </location>
</feature>
<evidence type="ECO:0000256" key="2">
    <source>
        <dbReference type="SAM" id="Phobius"/>
    </source>
</evidence>
<dbReference type="PANTHER" id="PTHR42867:SF1">
    <property type="entry name" value="MEMBRANE PROTEIN-RELATED"/>
    <property type="match status" value="1"/>
</dbReference>
<protein>
    <submittedName>
        <fullName evidence="3">DUF1385 domain-containing protein</fullName>
    </submittedName>
</protein>
<name>A0A6P1TJS8_9FIRM</name>
<keyword evidence="2" id="KW-0812">Transmembrane</keyword>
<dbReference type="PANTHER" id="PTHR42867">
    <property type="entry name" value="MEMBRANE PROTEIN-RELATED"/>
    <property type="match status" value="1"/>
</dbReference>
<evidence type="ECO:0000313" key="4">
    <source>
        <dbReference type="Proteomes" id="UP000464314"/>
    </source>
</evidence>
<dbReference type="KEGG" id="anr:Ana3638_02975"/>
<dbReference type="RefSeq" id="WP_161836721.1">
    <property type="nucleotide sequence ID" value="NZ_CP048000.1"/>
</dbReference>
<dbReference type="EMBL" id="CP048000">
    <property type="protein sequence ID" value="QHQ59885.1"/>
    <property type="molecule type" value="Genomic_DNA"/>
</dbReference>
<dbReference type="InterPro" id="IPR010787">
    <property type="entry name" value="DUF1385"/>
</dbReference>
<dbReference type="Proteomes" id="UP000464314">
    <property type="component" value="Chromosome"/>
</dbReference>
<feature type="compositionally biased region" description="Basic and acidic residues" evidence="1">
    <location>
        <begin position="370"/>
        <end position="402"/>
    </location>
</feature>
<dbReference type="AlphaFoldDB" id="A0A6P1TJS8"/>
<keyword evidence="4" id="KW-1185">Reference proteome</keyword>
<keyword evidence="2" id="KW-1133">Transmembrane helix</keyword>
<accession>A0A6P1TJS8</accession>
<evidence type="ECO:0000256" key="1">
    <source>
        <dbReference type="SAM" id="MobiDB-lite"/>
    </source>
</evidence>
<feature type="compositionally biased region" description="Polar residues" evidence="1">
    <location>
        <begin position="340"/>
        <end position="353"/>
    </location>
</feature>
<feature type="transmembrane region" description="Helical" evidence="2">
    <location>
        <begin position="207"/>
        <end position="226"/>
    </location>
</feature>
<organism evidence="3 4">
    <name type="scientific">Anaerocolumna sedimenticola</name>
    <dbReference type="NCBI Taxonomy" id="2696063"/>
    <lineage>
        <taxon>Bacteria</taxon>
        <taxon>Bacillati</taxon>
        <taxon>Bacillota</taxon>
        <taxon>Clostridia</taxon>
        <taxon>Lachnospirales</taxon>
        <taxon>Lachnospiraceae</taxon>
        <taxon>Anaerocolumna</taxon>
    </lineage>
</organism>
<gene>
    <name evidence="3" type="ORF">Ana3638_02975</name>
</gene>
<dbReference type="Pfam" id="PF07136">
    <property type="entry name" value="DUF1385"/>
    <property type="match status" value="1"/>
</dbReference>
<proteinExistence type="predicted"/>
<keyword evidence="2" id="KW-0472">Membrane</keyword>
<reference evidence="3 4" key="1">
    <citation type="submission" date="2020-01" db="EMBL/GenBank/DDBJ databases">
        <title>Genome analysis of Anaerocolumna sp. CBA3638.</title>
        <authorList>
            <person name="Kim J."/>
            <person name="Roh S.W."/>
        </authorList>
    </citation>
    <scope>NUCLEOTIDE SEQUENCE [LARGE SCALE GENOMIC DNA]</scope>
    <source>
        <strain evidence="3 4">CBA3638</strain>
    </source>
</reference>
<feature type="region of interest" description="Disordered" evidence="1">
    <location>
        <begin position="311"/>
        <end position="402"/>
    </location>
</feature>
<feature type="transmembrane region" description="Helical" evidence="2">
    <location>
        <begin position="232"/>
        <end position="253"/>
    </location>
</feature>
<feature type="transmembrane region" description="Helical" evidence="2">
    <location>
        <begin position="106"/>
        <end position="130"/>
    </location>
</feature>
<sequence>MKPSGVGGQAVIEGVMMKNKEQYAVAVRKPNNEIVVEKNTFISAAEKYKIFKFPIFRGMLAFAESMIIGTRTLTFSASFFEEEEEVKPSKMDQAFSKIFKEKAESVIMGITFFIAILLAVGIFIVLPAFAANLLGTMIESETVIAIVEGIIRILIFIAYIAAISQMKDIKRMFMYHGAEHKTINCLEHGFELTVKNVKRQSKEHKRCGTSFMFIVMFVSIIFFIFIRVEQEWLRYLIRVLLIPIIAGVSYEFIRFAGKSDSKIVNILSKPGMWLQGLTTREPDDAMIEVAIQSVEAVFDWREFLGMGSASEEKDETNIKKNSGKNHSQNNKTQDNKQNKVPSSKKQNKTVNSDINKKKNNQSNNQSSKRNSIEENDLKSDKADKKKINAADSSKTKETSLDKEIKQAVEETAVTAQKAIKAPIHPAFEEEEDEILRALDRYLVSKEEED</sequence>
<evidence type="ECO:0000313" key="3">
    <source>
        <dbReference type="EMBL" id="QHQ59885.1"/>
    </source>
</evidence>